<evidence type="ECO:0000313" key="6">
    <source>
        <dbReference type="Proteomes" id="UP000485058"/>
    </source>
</evidence>
<evidence type="ECO:0000256" key="3">
    <source>
        <dbReference type="ARBA" id="ARBA00022737"/>
    </source>
</evidence>
<keyword evidence="2" id="KW-0433">Leucine-rich repeat</keyword>
<evidence type="ECO:0000256" key="1">
    <source>
        <dbReference type="ARBA" id="ARBA00004430"/>
    </source>
</evidence>
<dbReference type="EMBL" id="BLLF01001270">
    <property type="protein sequence ID" value="GFH18243.1"/>
    <property type="molecule type" value="Genomic_DNA"/>
</dbReference>
<comment type="subcellular location">
    <subcellularLocation>
        <location evidence="1">Cytoplasm</location>
        <location evidence="1">Cytoskeleton</location>
        <location evidence="1">Cilium axoneme</location>
    </subcellularLocation>
</comment>
<evidence type="ECO:0000256" key="2">
    <source>
        <dbReference type="ARBA" id="ARBA00022614"/>
    </source>
</evidence>
<dbReference type="Gene3D" id="3.80.10.10">
    <property type="entry name" value="Ribonuclease Inhibitor"/>
    <property type="match status" value="1"/>
</dbReference>
<feature type="region of interest" description="Disordered" evidence="4">
    <location>
        <begin position="24"/>
        <end position="43"/>
    </location>
</feature>
<dbReference type="InterPro" id="IPR050216">
    <property type="entry name" value="LRR_domain-containing"/>
</dbReference>
<dbReference type="Proteomes" id="UP000485058">
    <property type="component" value="Unassembled WGS sequence"/>
</dbReference>
<evidence type="ECO:0000313" key="5">
    <source>
        <dbReference type="EMBL" id="GFH18243.1"/>
    </source>
</evidence>
<keyword evidence="3" id="KW-0677">Repeat</keyword>
<dbReference type="SMART" id="SM00364">
    <property type="entry name" value="LRR_BAC"/>
    <property type="match status" value="5"/>
</dbReference>
<accession>A0A699Z6N8</accession>
<organism evidence="5 6">
    <name type="scientific">Haematococcus lacustris</name>
    <name type="common">Green alga</name>
    <name type="synonym">Haematococcus pluvialis</name>
    <dbReference type="NCBI Taxonomy" id="44745"/>
    <lineage>
        <taxon>Eukaryota</taxon>
        <taxon>Viridiplantae</taxon>
        <taxon>Chlorophyta</taxon>
        <taxon>core chlorophytes</taxon>
        <taxon>Chlorophyceae</taxon>
        <taxon>CS clade</taxon>
        <taxon>Chlamydomonadales</taxon>
        <taxon>Haematococcaceae</taxon>
        <taxon>Haematococcus</taxon>
    </lineage>
</organism>
<dbReference type="Pfam" id="PF13855">
    <property type="entry name" value="LRR_8"/>
    <property type="match status" value="1"/>
</dbReference>
<evidence type="ECO:0000256" key="4">
    <source>
        <dbReference type="SAM" id="MobiDB-lite"/>
    </source>
</evidence>
<gene>
    <name evidence="5" type="ORF">HaLaN_15013</name>
</gene>
<dbReference type="SMART" id="SM00369">
    <property type="entry name" value="LRR_TYP"/>
    <property type="match status" value="4"/>
</dbReference>
<dbReference type="PANTHER" id="PTHR48051:SF1">
    <property type="entry name" value="RAS SUPPRESSOR PROTEIN 1"/>
    <property type="match status" value="1"/>
</dbReference>
<sequence length="336" mass="36339">MGQCLSLCGDEDKPKYVKHAEQGIALQAPPQTPQTTRDKQQHREAGWQATGIIGLRDQQLTVLPISIISCPTAKVLDASNNRLKELPASLGMLTSLQRLVLSSNALSSFPGGIAAALSSLKILNLDHNQLQVLPAELCQLAKLEKLYASHNSLRELPSMLDQLPKLQVLVVSHNQLTQLPEGLPGVLEECNVANNAITVIPAGLGRLQQLKIFNLDNNRVRRRQKYDRSIAGGVMLGSRGLDEGVDRNAPRCCLGLVALPHPHAACVSKVIVELGGGSRLRPLQAEAPPFMHAVGQAVLRPLPSLRKWVGVVNPVMVPDACCMQTVRRTDNTAPTL</sequence>
<dbReference type="InterPro" id="IPR001611">
    <property type="entry name" value="Leu-rich_rpt"/>
</dbReference>
<name>A0A699Z6N8_HAELA</name>
<reference evidence="5 6" key="1">
    <citation type="submission" date="2020-02" db="EMBL/GenBank/DDBJ databases">
        <title>Draft genome sequence of Haematococcus lacustris strain NIES-144.</title>
        <authorList>
            <person name="Morimoto D."/>
            <person name="Nakagawa S."/>
            <person name="Yoshida T."/>
            <person name="Sawayama S."/>
        </authorList>
    </citation>
    <scope>NUCLEOTIDE SEQUENCE [LARGE SCALE GENOMIC DNA]</scope>
    <source>
        <strain evidence="5 6">NIES-144</strain>
    </source>
</reference>
<dbReference type="SUPFAM" id="SSF52058">
    <property type="entry name" value="L domain-like"/>
    <property type="match status" value="1"/>
</dbReference>
<dbReference type="InterPro" id="IPR003591">
    <property type="entry name" value="Leu-rich_rpt_typical-subtyp"/>
</dbReference>
<comment type="caution">
    <text evidence="5">The sequence shown here is derived from an EMBL/GenBank/DDBJ whole genome shotgun (WGS) entry which is preliminary data.</text>
</comment>
<protein>
    <submittedName>
        <fullName evidence="5">Uncharacterized protein</fullName>
    </submittedName>
</protein>
<dbReference type="GO" id="GO:0005930">
    <property type="term" value="C:axoneme"/>
    <property type="evidence" value="ECO:0007669"/>
    <property type="project" value="UniProtKB-SubCell"/>
</dbReference>
<dbReference type="PANTHER" id="PTHR48051">
    <property type="match status" value="1"/>
</dbReference>
<dbReference type="InterPro" id="IPR032675">
    <property type="entry name" value="LRR_dom_sf"/>
</dbReference>
<dbReference type="AlphaFoldDB" id="A0A699Z6N8"/>
<dbReference type="PROSITE" id="PS51450">
    <property type="entry name" value="LRR"/>
    <property type="match status" value="2"/>
</dbReference>
<proteinExistence type="predicted"/>
<keyword evidence="6" id="KW-1185">Reference proteome</keyword>